<evidence type="ECO:0000313" key="3">
    <source>
        <dbReference type="Proteomes" id="UP000034544"/>
    </source>
</evidence>
<proteinExistence type="predicted"/>
<organism evidence="2 3">
    <name type="scientific">candidate division WWE3 bacterium GW2011_GWE1_41_27</name>
    <dbReference type="NCBI Taxonomy" id="1619131"/>
    <lineage>
        <taxon>Bacteria</taxon>
        <taxon>Katanobacteria</taxon>
    </lineage>
</organism>
<sequence>MNKKIIMLGTAVIALSGFFLLSEKALAYRGDPTVQGPNYSEERHDAMTQAFENNDYNAWKELMQGKGRVTQVINEQNFARFAEAHKLALEGKVEEAQTIREELGLGLQNGSGQGTGRGYGRNMNR</sequence>
<dbReference type="AlphaFoldDB" id="A0A0G0W6B5"/>
<dbReference type="EMBL" id="LCBF01000005">
    <property type="protein sequence ID" value="KKS07562.1"/>
    <property type="molecule type" value="Genomic_DNA"/>
</dbReference>
<accession>A0A0G0W6B5</accession>
<evidence type="ECO:0000256" key="1">
    <source>
        <dbReference type="SAM" id="MobiDB-lite"/>
    </source>
</evidence>
<gene>
    <name evidence="2" type="ORF">UU59_C0005G0017</name>
</gene>
<feature type="compositionally biased region" description="Gly residues" evidence="1">
    <location>
        <begin position="107"/>
        <end position="119"/>
    </location>
</feature>
<dbReference type="Proteomes" id="UP000034544">
    <property type="component" value="Unassembled WGS sequence"/>
</dbReference>
<feature type="region of interest" description="Disordered" evidence="1">
    <location>
        <begin position="104"/>
        <end position="125"/>
    </location>
</feature>
<reference evidence="2 3" key="1">
    <citation type="journal article" date="2015" name="Nature">
        <title>rRNA introns, odd ribosomes, and small enigmatic genomes across a large radiation of phyla.</title>
        <authorList>
            <person name="Brown C.T."/>
            <person name="Hug L.A."/>
            <person name="Thomas B.C."/>
            <person name="Sharon I."/>
            <person name="Castelle C.J."/>
            <person name="Singh A."/>
            <person name="Wilkins M.J."/>
            <person name="Williams K.H."/>
            <person name="Banfield J.F."/>
        </authorList>
    </citation>
    <scope>NUCLEOTIDE SEQUENCE [LARGE SCALE GENOMIC DNA]</scope>
</reference>
<evidence type="ECO:0000313" key="2">
    <source>
        <dbReference type="EMBL" id="KKS07562.1"/>
    </source>
</evidence>
<name>A0A0G0W6B5_UNCKA</name>
<protein>
    <submittedName>
        <fullName evidence="2">Uncharacterized protein</fullName>
    </submittedName>
</protein>
<comment type="caution">
    <text evidence="2">The sequence shown here is derived from an EMBL/GenBank/DDBJ whole genome shotgun (WGS) entry which is preliminary data.</text>
</comment>